<keyword evidence="2" id="KW-0675">Receptor</keyword>
<keyword evidence="3" id="KW-1185">Reference proteome</keyword>
<keyword evidence="1" id="KW-0732">Signal</keyword>
<evidence type="ECO:0000256" key="1">
    <source>
        <dbReference type="ARBA" id="ARBA00022729"/>
    </source>
</evidence>
<dbReference type="Proteomes" id="UP000184231">
    <property type="component" value="Unassembled WGS sequence"/>
</dbReference>
<dbReference type="NCBIfam" id="NF037995">
    <property type="entry name" value="TRAP_S1"/>
    <property type="match status" value="1"/>
</dbReference>
<evidence type="ECO:0000313" key="3">
    <source>
        <dbReference type="Proteomes" id="UP000184231"/>
    </source>
</evidence>
<evidence type="ECO:0000313" key="2">
    <source>
        <dbReference type="EMBL" id="SHJ34669.1"/>
    </source>
</evidence>
<dbReference type="PANTHER" id="PTHR33376:SF2">
    <property type="entry name" value="DICARBOXYLATE-BINDING PERIPLASMIC PROTEIN"/>
    <property type="match status" value="1"/>
</dbReference>
<accession>A0A1M6IJS8</accession>
<dbReference type="CDD" id="cd13671">
    <property type="entry name" value="PBP2_TRAP_SBP_like_3"/>
    <property type="match status" value="1"/>
</dbReference>
<dbReference type="InterPro" id="IPR018389">
    <property type="entry name" value="DctP_fam"/>
</dbReference>
<dbReference type="PANTHER" id="PTHR33376">
    <property type="match status" value="1"/>
</dbReference>
<dbReference type="Gene3D" id="3.40.190.170">
    <property type="entry name" value="Bacterial extracellular solute-binding protein, family 7"/>
    <property type="match status" value="1"/>
</dbReference>
<dbReference type="GO" id="GO:0030246">
    <property type="term" value="F:carbohydrate binding"/>
    <property type="evidence" value="ECO:0007669"/>
    <property type="project" value="TreeGrafter"/>
</dbReference>
<dbReference type="InterPro" id="IPR004682">
    <property type="entry name" value="TRAP_DctP"/>
</dbReference>
<dbReference type="InterPro" id="IPR038404">
    <property type="entry name" value="TRAP_DctP_sf"/>
</dbReference>
<sequence length="345" mass="38916">MLGLLYLAKKKMNYMQNCKAIKRKIIGVLFGVFILGLSACSNIKEHKTLFFAHSLPVTHPVHKGILEMQKLLNEKSGGKLQIKIFPDGQLGSEREMLELLQIGSVAMTKVSAASMSNFAPEYRVFGVPYLFRDSEHLFSVLEGELGKKILEGGSEFLLRGLCFYDAGSRSFYTLDGFVKTPEDLKGKKIRVMNDQMSVQMVNTLGGSATPMAYGELYTALQQRVVDGAENNVPSFVTSNHYEICKYYTIDEHSMIPDVVVVGTKFWDTLSETEKGWLQAAADESVAKEKAYWKETVKENMEVLKKANVQIHYPDKSLFSEKSKPIMEELMKDPKMNTLIQKINTY</sequence>
<dbReference type="PIRSF" id="PIRSF006470">
    <property type="entry name" value="DctB"/>
    <property type="match status" value="1"/>
</dbReference>
<dbReference type="EMBL" id="FQYX01000018">
    <property type="protein sequence ID" value="SHJ34669.1"/>
    <property type="molecule type" value="Genomic_DNA"/>
</dbReference>
<protein>
    <submittedName>
        <fullName evidence="2">Tripartite ATP-independent transporter solute receptor, DctP family</fullName>
    </submittedName>
</protein>
<gene>
    <name evidence="2" type="ORF">SAMN04487911_11814</name>
</gene>
<dbReference type="GO" id="GO:0055085">
    <property type="term" value="P:transmembrane transport"/>
    <property type="evidence" value="ECO:0007669"/>
    <property type="project" value="InterPro"/>
</dbReference>
<dbReference type="NCBIfam" id="TIGR00787">
    <property type="entry name" value="dctP"/>
    <property type="match status" value="1"/>
</dbReference>
<dbReference type="Pfam" id="PF03480">
    <property type="entry name" value="DctP"/>
    <property type="match status" value="1"/>
</dbReference>
<dbReference type="GO" id="GO:0030288">
    <property type="term" value="C:outer membrane-bounded periplasmic space"/>
    <property type="evidence" value="ECO:0007669"/>
    <property type="project" value="InterPro"/>
</dbReference>
<dbReference type="AlphaFoldDB" id="A0A1M6IJS8"/>
<name>A0A1M6IJS8_9FLAO</name>
<dbReference type="STRING" id="558155.SAMN04487911_11814"/>
<organism evidence="2 3">
    <name type="scientific">Arenibacter nanhaiticus</name>
    <dbReference type="NCBI Taxonomy" id="558155"/>
    <lineage>
        <taxon>Bacteria</taxon>
        <taxon>Pseudomonadati</taxon>
        <taxon>Bacteroidota</taxon>
        <taxon>Flavobacteriia</taxon>
        <taxon>Flavobacteriales</taxon>
        <taxon>Flavobacteriaceae</taxon>
        <taxon>Arenibacter</taxon>
    </lineage>
</organism>
<reference evidence="2 3" key="1">
    <citation type="submission" date="2016-11" db="EMBL/GenBank/DDBJ databases">
        <authorList>
            <person name="Jaros S."/>
            <person name="Januszkiewicz K."/>
            <person name="Wedrychowicz H."/>
        </authorList>
    </citation>
    <scope>NUCLEOTIDE SEQUENCE [LARGE SCALE GENOMIC DNA]</scope>
    <source>
        <strain evidence="2 3">CGMCC 1.8863</strain>
    </source>
</reference>
<proteinExistence type="predicted"/>